<proteinExistence type="predicted"/>
<keyword evidence="2" id="KW-1133">Transmembrane helix</keyword>
<dbReference type="EMBL" id="JAIRAU010000035">
    <property type="protein sequence ID" value="MBZ5712718.1"/>
    <property type="molecule type" value="Genomic_DNA"/>
</dbReference>
<feature type="transmembrane region" description="Helical" evidence="2">
    <location>
        <begin position="172"/>
        <end position="194"/>
    </location>
</feature>
<feature type="transmembrane region" description="Helical" evidence="2">
    <location>
        <begin position="228"/>
        <end position="249"/>
    </location>
</feature>
<evidence type="ECO:0000256" key="1">
    <source>
        <dbReference type="SAM" id="MobiDB-lite"/>
    </source>
</evidence>
<dbReference type="Proteomes" id="UP001139031">
    <property type="component" value="Unassembled WGS sequence"/>
</dbReference>
<name>A0ABS7TWS9_9BACT</name>
<evidence type="ECO:0000256" key="2">
    <source>
        <dbReference type="SAM" id="Phobius"/>
    </source>
</evidence>
<keyword evidence="2" id="KW-0812">Transmembrane</keyword>
<protein>
    <submittedName>
        <fullName evidence="3">Uncharacterized protein</fullName>
    </submittedName>
</protein>
<keyword evidence="2" id="KW-0472">Membrane</keyword>
<evidence type="ECO:0000313" key="4">
    <source>
        <dbReference type="Proteomes" id="UP001139031"/>
    </source>
</evidence>
<evidence type="ECO:0000313" key="3">
    <source>
        <dbReference type="EMBL" id="MBZ5712718.1"/>
    </source>
</evidence>
<accession>A0ABS7TWS9</accession>
<keyword evidence="4" id="KW-1185">Reference proteome</keyword>
<reference evidence="3" key="1">
    <citation type="submission" date="2021-08" db="EMBL/GenBank/DDBJ databases">
        <authorList>
            <person name="Stevens D.C."/>
        </authorList>
    </citation>
    <scope>NUCLEOTIDE SEQUENCE</scope>
    <source>
        <strain evidence="3">DSM 53165</strain>
    </source>
</reference>
<organism evidence="3 4">
    <name type="scientific">Nannocystis pusilla</name>
    <dbReference type="NCBI Taxonomy" id="889268"/>
    <lineage>
        <taxon>Bacteria</taxon>
        <taxon>Pseudomonadati</taxon>
        <taxon>Myxococcota</taxon>
        <taxon>Polyangia</taxon>
        <taxon>Nannocystales</taxon>
        <taxon>Nannocystaceae</taxon>
        <taxon>Nannocystis</taxon>
    </lineage>
</organism>
<dbReference type="RefSeq" id="WP_224194473.1">
    <property type="nucleotide sequence ID" value="NZ_JAIRAU010000035.1"/>
</dbReference>
<comment type="caution">
    <text evidence="3">The sequence shown here is derived from an EMBL/GenBank/DDBJ whole genome shotgun (WGS) entry which is preliminary data.</text>
</comment>
<sequence>MLTAFILISSIVASDGGLHEQPPRARTAASAKRRCKGKKCGSAPRAPRVDPALVAAETARREALAEVEPLLDARRFAAVAARLSQTAALQRDPVLHLAAAEAHLAAAPLEPAGLAGADADLRRAEALRADPERAPIHAQTEPLVDRAAQELGTFVRAQRESLAQRRRGRTQLITGGVFVLVAASGVGAAIGGAVTLRRLEDARSQYAGAEYDDYRASLAPLERRGETMLTAGVVTAVLGASVGVTLTVVGGRELRKARQGQPERPQFHFLPALSGFRVIGRF</sequence>
<gene>
    <name evidence="3" type="ORF">K7C98_26040</name>
</gene>
<feature type="region of interest" description="Disordered" evidence="1">
    <location>
        <begin position="16"/>
        <end position="46"/>
    </location>
</feature>